<name>A0A8G2BHD1_9PROT</name>
<dbReference type="OrthoDB" id="9809730at2"/>
<dbReference type="RefSeq" id="WP_093150147.1">
    <property type="nucleotide sequence ID" value="NZ_FNBW01000006.1"/>
</dbReference>
<keyword evidence="3" id="KW-1185">Reference proteome</keyword>
<organism evidence="2 3">
    <name type="scientific">Thalassobaculum litoreum DSM 18839</name>
    <dbReference type="NCBI Taxonomy" id="1123362"/>
    <lineage>
        <taxon>Bacteria</taxon>
        <taxon>Pseudomonadati</taxon>
        <taxon>Pseudomonadota</taxon>
        <taxon>Alphaproteobacteria</taxon>
        <taxon>Rhodospirillales</taxon>
        <taxon>Thalassobaculaceae</taxon>
        <taxon>Thalassobaculum</taxon>
    </lineage>
</organism>
<reference evidence="2 3" key="1">
    <citation type="submission" date="2016-10" db="EMBL/GenBank/DDBJ databases">
        <authorList>
            <person name="Varghese N."/>
            <person name="Submissions S."/>
        </authorList>
    </citation>
    <scope>NUCLEOTIDE SEQUENCE [LARGE SCALE GENOMIC DNA]</scope>
    <source>
        <strain evidence="2 3">DSM 18839</strain>
    </source>
</reference>
<dbReference type="PROSITE" id="PS50943">
    <property type="entry name" value="HTH_CROC1"/>
    <property type="match status" value="1"/>
</dbReference>
<accession>A0A8G2BHD1</accession>
<sequence>MTPLGQRLRDLRESRGLTLAVMAEGLGVSAAYLSAVEHGKRARPRSGFLELVNACLNLDWEEAEELRRLSEISRPRVVLDTGGLSPKATELANLMAVRIRELDDSRIDTLLAELRDL</sequence>
<dbReference type="GO" id="GO:0003677">
    <property type="term" value="F:DNA binding"/>
    <property type="evidence" value="ECO:0007669"/>
    <property type="project" value="InterPro"/>
</dbReference>
<dbReference type="InterPro" id="IPR001387">
    <property type="entry name" value="Cro/C1-type_HTH"/>
</dbReference>
<proteinExistence type="predicted"/>
<dbReference type="Pfam" id="PF13560">
    <property type="entry name" value="HTH_31"/>
    <property type="match status" value="1"/>
</dbReference>
<dbReference type="SMART" id="SM00530">
    <property type="entry name" value="HTH_XRE"/>
    <property type="match status" value="1"/>
</dbReference>
<dbReference type="Gene3D" id="1.10.260.40">
    <property type="entry name" value="lambda repressor-like DNA-binding domains"/>
    <property type="match status" value="1"/>
</dbReference>
<dbReference type="EMBL" id="FNBW01000006">
    <property type="protein sequence ID" value="SDF73195.1"/>
    <property type="molecule type" value="Genomic_DNA"/>
</dbReference>
<evidence type="ECO:0000313" key="3">
    <source>
        <dbReference type="Proteomes" id="UP000198615"/>
    </source>
</evidence>
<dbReference type="InterPro" id="IPR010982">
    <property type="entry name" value="Lambda_DNA-bd_dom_sf"/>
</dbReference>
<gene>
    <name evidence="2" type="ORF">SAMN05660686_02110</name>
</gene>
<dbReference type="SUPFAM" id="SSF47413">
    <property type="entry name" value="lambda repressor-like DNA-binding domains"/>
    <property type="match status" value="1"/>
</dbReference>
<feature type="domain" description="HTH cro/C1-type" evidence="1">
    <location>
        <begin position="8"/>
        <end position="63"/>
    </location>
</feature>
<evidence type="ECO:0000259" key="1">
    <source>
        <dbReference type="PROSITE" id="PS50943"/>
    </source>
</evidence>
<protein>
    <submittedName>
        <fullName evidence="2">Helix-turn-helix domain-containing protein</fullName>
    </submittedName>
</protein>
<dbReference type="Proteomes" id="UP000198615">
    <property type="component" value="Unassembled WGS sequence"/>
</dbReference>
<evidence type="ECO:0000313" key="2">
    <source>
        <dbReference type="EMBL" id="SDF73195.1"/>
    </source>
</evidence>
<comment type="caution">
    <text evidence="2">The sequence shown here is derived from an EMBL/GenBank/DDBJ whole genome shotgun (WGS) entry which is preliminary data.</text>
</comment>
<dbReference type="CDD" id="cd00093">
    <property type="entry name" value="HTH_XRE"/>
    <property type="match status" value="1"/>
</dbReference>
<dbReference type="AlphaFoldDB" id="A0A8G2BHD1"/>